<keyword evidence="2" id="KW-1185">Reference proteome</keyword>
<dbReference type="EMBL" id="PVWG01000049">
    <property type="protein sequence ID" value="PSB15984.1"/>
    <property type="molecule type" value="Genomic_DNA"/>
</dbReference>
<dbReference type="RefSeq" id="WP_073072382.1">
    <property type="nucleotide sequence ID" value="NZ_MPPI01000015.1"/>
</dbReference>
<proteinExistence type="predicted"/>
<comment type="caution">
    <text evidence="1">The sequence shown here is derived from an EMBL/GenBank/DDBJ whole genome shotgun (WGS) entry which is preliminary data.</text>
</comment>
<reference evidence="1 2" key="2">
    <citation type="submission" date="2018-03" db="EMBL/GenBank/DDBJ databases">
        <title>The ancient ancestry and fast evolution of plastids.</title>
        <authorList>
            <person name="Moore K.R."/>
            <person name="Magnabosco C."/>
            <person name="Momper L."/>
            <person name="Gold D.A."/>
            <person name="Bosak T."/>
            <person name="Fournier G.P."/>
        </authorList>
    </citation>
    <scope>NUCLEOTIDE SEQUENCE [LARGE SCALE GENOMIC DNA]</scope>
    <source>
        <strain evidence="1 2">ULC007</strain>
    </source>
</reference>
<reference evidence="1 2" key="1">
    <citation type="submission" date="2018-02" db="EMBL/GenBank/DDBJ databases">
        <authorList>
            <person name="Cohen D.B."/>
            <person name="Kent A.D."/>
        </authorList>
    </citation>
    <scope>NUCLEOTIDE SEQUENCE [LARGE SCALE GENOMIC DNA]</scope>
    <source>
        <strain evidence="1 2">ULC007</strain>
    </source>
</reference>
<dbReference type="OrthoDB" id="6956709at2"/>
<name>A0A2T1D6C7_9CYAN</name>
<accession>A0A2T1D6C7</accession>
<dbReference type="Proteomes" id="UP000238634">
    <property type="component" value="Unassembled WGS sequence"/>
</dbReference>
<dbReference type="AlphaFoldDB" id="A0A2T1D6C7"/>
<protein>
    <submittedName>
        <fullName evidence="1">Uncharacterized protein</fullName>
    </submittedName>
</protein>
<gene>
    <name evidence="1" type="ORF">C7B65_22900</name>
</gene>
<evidence type="ECO:0000313" key="1">
    <source>
        <dbReference type="EMBL" id="PSB15984.1"/>
    </source>
</evidence>
<organism evidence="1 2">
    <name type="scientific">Phormidesmis priestleyi ULC007</name>
    <dbReference type="NCBI Taxonomy" id="1920490"/>
    <lineage>
        <taxon>Bacteria</taxon>
        <taxon>Bacillati</taxon>
        <taxon>Cyanobacteriota</taxon>
        <taxon>Cyanophyceae</taxon>
        <taxon>Leptolyngbyales</taxon>
        <taxon>Leptolyngbyaceae</taxon>
        <taxon>Phormidesmis</taxon>
    </lineage>
</organism>
<dbReference type="Pfam" id="PF20242">
    <property type="entry name" value="Emfourin"/>
    <property type="match status" value="1"/>
</dbReference>
<sequence length="99" mass="11029">MKVTFERSGGFAGIVMTTTVDTETLPTAEGGHLRRLMQATDFFHLPATISSPNSQPDRFQYKVTAEDNGQHHTVQVSESAVPNQLRPLLNWLTEMARSQ</sequence>
<evidence type="ECO:0000313" key="2">
    <source>
        <dbReference type="Proteomes" id="UP000238634"/>
    </source>
</evidence>
<dbReference type="InterPro" id="IPR049457">
    <property type="entry name" value="Emfourin"/>
</dbReference>